<dbReference type="EMBL" id="BAAAGA010000001">
    <property type="protein sequence ID" value="GAA0611619.1"/>
    <property type="molecule type" value="Genomic_DNA"/>
</dbReference>
<evidence type="ECO:0000313" key="3">
    <source>
        <dbReference type="Proteomes" id="UP001501352"/>
    </source>
</evidence>
<reference evidence="2 3" key="1">
    <citation type="journal article" date="2019" name="Int. J. Syst. Evol. Microbiol.">
        <title>The Global Catalogue of Microorganisms (GCM) 10K type strain sequencing project: providing services to taxonomists for standard genome sequencing and annotation.</title>
        <authorList>
            <consortium name="The Broad Institute Genomics Platform"/>
            <consortium name="The Broad Institute Genome Sequencing Center for Infectious Disease"/>
            <person name="Wu L."/>
            <person name="Ma J."/>
        </authorList>
    </citation>
    <scope>NUCLEOTIDE SEQUENCE [LARGE SCALE GENOMIC DNA]</scope>
    <source>
        <strain evidence="2 3">JCM 12928</strain>
    </source>
</reference>
<dbReference type="Gene3D" id="2.60.120.380">
    <property type="match status" value="1"/>
</dbReference>
<gene>
    <name evidence="2" type="ORF">GCM10009422_03140</name>
</gene>
<name>A0ABN1GHE3_9CAUL</name>
<proteinExistence type="predicted"/>
<organism evidence="2 3">
    <name type="scientific">Brevundimonas kwangchunensis</name>
    <dbReference type="NCBI Taxonomy" id="322163"/>
    <lineage>
        <taxon>Bacteria</taxon>
        <taxon>Pseudomonadati</taxon>
        <taxon>Pseudomonadota</taxon>
        <taxon>Alphaproteobacteria</taxon>
        <taxon>Caulobacterales</taxon>
        <taxon>Caulobacteraceae</taxon>
        <taxon>Brevundimonas</taxon>
    </lineage>
</organism>
<dbReference type="RefSeq" id="WP_343789327.1">
    <property type="nucleotide sequence ID" value="NZ_BAAAGA010000001.1"/>
</dbReference>
<feature type="chain" id="PRO_5045982879" description="Peptidase S1" evidence="1">
    <location>
        <begin position="23"/>
        <end position="296"/>
    </location>
</feature>
<accession>A0ABN1GHE3</accession>
<comment type="caution">
    <text evidence="2">The sequence shown here is derived from an EMBL/GenBank/DDBJ whole genome shotgun (WGS) entry which is preliminary data.</text>
</comment>
<protein>
    <recommendedName>
        <fullName evidence="4">Peptidase S1</fullName>
    </recommendedName>
</protein>
<dbReference type="Proteomes" id="UP001501352">
    <property type="component" value="Unassembled WGS sequence"/>
</dbReference>
<evidence type="ECO:0000313" key="2">
    <source>
        <dbReference type="EMBL" id="GAA0611619.1"/>
    </source>
</evidence>
<sequence>MKFTALLAALTAALGMASAVQAQDASATATYGSVRLSAGFTPDPHSISLTAGGSIDATNIGSPCRGSIARAPDYEVTYTSGSMPLYFYVNATSDTTLVVNGPDGRWYCDDDSNGGVNPQVTFNTPRSGTYDIWVGTYGGGTTPATLFVTELSTDGGNGNTNNSGGYPNASLRATFGEITLNSGFQPDPRRVSLTAGGNIPASNVSSSCTGSIATAPDYQITYNAGSLPLSIRTEAGRDTTLVVNGPDGQWYCDDDSAGSTNARVYFAKPASGTYDIWVGTYGGGTTPATLIVTELD</sequence>
<evidence type="ECO:0008006" key="4">
    <source>
        <dbReference type="Google" id="ProtNLM"/>
    </source>
</evidence>
<keyword evidence="3" id="KW-1185">Reference proteome</keyword>
<feature type="signal peptide" evidence="1">
    <location>
        <begin position="1"/>
        <end position="22"/>
    </location>
</feature>
<keyword evidence="1" id="KW-0732">Signal</keyword>
<evidence type="ECO:0000256" key="1">
    <source>
        <dbReference type="SAM" id="SignalP"/>
    </source>
</evidence>